<proteinExistence type="predicted"/>
<reference evidence="1" key="1">
    <citation type="submission" date="2021-05" db="EMBL/GenBank/DDBJ databases">
        <authorList>
            <person name="Scholz U."/>
            <person name="Mascher M."/>
            <person name="Fiebig A."/>
        </authorList>
    </citation>
    <scope>NUCLEOTIDE SEQUENCE [LARGE SCALE GENOMIC DNA]</scope>
</reference>
<reference evidence="1" key="2">
    <citation type="submission" date="2025-09" db="UniProtKB">
        <authorList>
            <consortium name="EnsemblPlants"/>
        </authorList>
    </citation>
    <scope>IDENTIFICATION</scope>
</reference>
<evidence type="ECO:0000313" key="2">
    <source>
        <dbReference type="Proteomes" id="UP001732700"/>
    </source>
</evidence>
<sequence length="333" mass="34118">MMGIQTATLFQVALLCMCLREGGAVTFTFVNKCTGMVWPGILSNAGTASIEPTGFALPPGAARALPFPSGWSGRLWARTGCAQDGTGRFVCATGDCRTGTLECSGRDGATPATLAEFTLDGGGHNDFYDVSLVDGYNLPILVEPAGSSGNTGMTCAAAGCSADLNLRCPAELRSAGGGACRSACDAFGKPEYCCSGAFANPSTCRPTAYSQAFKLACPRSYSYAFDDPTSTFTCAGGRDYTITFCPVATPSLKSAGGATTVTPTPTMPGANSFAPPVMPRPQSGDNGQGVILGDNSWLANLATGDASAATSTMRMAMIPAPPLALFIILHLLL</sequence>
<evidence type="ECO:0000313" key="1">
    <source>
        <dbReference type="EnsemblPlants" id="AVESA.00010b.r2.1DG0136800.2.CDS"/>
    </source>
</evidence>
<organism evidence="1 2">
    <name type="scientific">Avena sativa</name>
    <name type="common">Oat</name>
    <dbReference type="NCBI Taxonomy" id="4498"/>
    <lineage>
        <taxon>Eukaryota</taxon>
        <taxon>Viridiplantae</taxon>
        <taxon>Streptophyta</taxon>
        <taxon>Embryophyta</taxon>
        <taxon>Tracheophyta</taxon>
        <taxon>Spermatophyta</taxon>
        <taxon>Magnoliopsida</taxon>
        <taxon>Liliopsida</taxon>
        <taxon>Poales</taxon>
        <taxon>Poaceae</taxon>
        <taxon>BOP clade</taxon>
        <taxon>Pooideae</taxon>
        <taxon>Poodae</taxon>
        <taxon>Poeae</taxon>
        <taxon>Poeae Chloroplast Group 1 (Aveneae type)</taxon>
        <taxon>Aveninae</taxon>
        <taxon>Avena</taxon>
    </lineage>
</organism>
<dbReference type="EnsemblPlants" id="AVESA.00010b.r2.1DG0136800.2">
    <property type="protein sequence ID" value="AVESA.00010b.r2.1DG0136800.2.CDS"/>
    <property type="gene ID" value="AVESA.00010b.r2.1DG0136800"/>
</dbReference>
<protein>
    <submittedName>
        <fullName evidence="1">Uncharacterized protein</fullName>
    </submittedName>
</protein>
<accession>A0ACD5TWR9</accession>
<dbReference type="Proteomes" id="UP001732700">
    <property type="component" value="Chromosome 1D"/>
</dbReference>
<name>A0ACD5TWR9_AVESA</name>
<keyword evidence="2" id="KW-1185">Reference proteome</keyword>